<dbReference type="InterPro" id="IPR029062">
    <property type="entry name" value="Class_I_gatase-like"/>
</dbReference>
<dbReference type="InterPro" id="IPR027461">
    <property type="entry name" value="Carboxypeptidase_A_C_sf"/>
</dbReference>
<evidence type="ECO:0000313" key="8">
    <source>
        <dbReference type="EMBL" id="MFC4267844.1"/>
    </source>
</evidence>
<evidence type="ECO:0000256" key="5">
    <source>
        <dbReference type="ARBA" id="ARBA00022825"/>
    </source>
</evidence>
<dbReference type="CDD" id="cd07025">
    <property type="entry name" value="Peptidase_S66"/>
    <property type="match status" value="1"/>
</dbReference>
<evidence type="ECO:0000256" key="2">
    <source>
        <dbReference type="ARBA" id="ARBA00022645"/>
    </source>
</evidence>
<proteinExistence type="inferred from homology"/>
<dbReference type="InterPro" id="IPR040449">
    <property type="entry name" value="Peptidase_S66_N"/>
</dbReference>
<evidence type="ECO:0000259" key="6">
    <source>
        <dbReference type="Pfam" id="PF02016"/>
    </source>
</evidence>
<dbReference type="InterPro" id="IPR003507">
    <property type="entry name" value="S66_fam"/>
</dbReference>
<dbReference type="Gene3D" id="3.50.30.60">
    <property type="entry name" value="LD-carboxypeptidase A C-terminal domain-like"/>
    <property type="match status" value="1"/>
</dbReference>
<evidence type="ECO:0000256" key="3">
    <source>
        <dbReference type="ARBA" id="ARBA00022670"/>
    </source>
</evidence>
<comment type="caution">
    <text evidence="8">The sequence shown here is derived from an EMBL/GenBank/DDBJ whole genome shotgun (WGS) entry which is preliminary data.</text>
</comment>
<comment type="similarity">
    <text evidence="1">Belongs to the peptidase S66 family.</text>
</comment>
<keyword evidence="9" id="KW-1185">Reference proteome</keyword>
<dbReference type="Gene3D" id="3.40.50.10740">
    <property type="entry name" value="Class I glutamine amidotransferase-like"/>
    <property type="match status" value="1"/>
</dbReference>
<dbReference type="SUPFAM" id="SSF52317">
    <property type="entry name" value="Class I glutamine amidotransferase-like"/>
    <property type="match status" value="1"/>
</dbReference>
<organism evidence="8 9">
    <name type="scientific">Polaribacter marinivivus</name>
    <dbReference type="NCBI Taxonomy" id="1524260"/>
    <lineage>
        <taxon>Bacteria</taxon>
        <taxon>Pseudomonadati</taxon>
        <taxon>Bacteroidota</taxon>
        <taxon>Flavobacteriia</taxon>
        <taxon>Flavobacteriales</taxon>
        <taxon>Flavobacteriaceae</taxon>
    </lineage>
</organism>
<feature type="domain" description="LD-carboxypeptidase N-terminal" evidence="6">
    <location>
        <begin position="35"/>
        <end position="153"/>
    </location>
</feature>
<reference evidence="9" key="1">
    <citation type="journal article" date="2019" name="Int. J. Syst. Evol. Microbiol.">
        <title>The Global Catalogue of Microorganisms (GCM) 10K type strain sequencing project: providing services to taxonomists for standard genome sequencing and annotation.</title>
        <authorList>
            <consortium name="The Broad Institute Genomics Platform"/>
            <consortium name="The Broad Institute Genome Sequencing Center for Infectious Disease"/>
            <person name="Wu L."/>
            <person name="Ma J."/>
        </authorList>
    </citation>
    <scope>NUCLEOTIDE SEQUENCE [LARGE SCALE GENOMIC DNA]</scope>
    <source>
        <strain evidence="9">CECT 8655</strain>
    </source>
</reference>
<evidence type="ECO:0000259" key="7">
    <source>
        <dbReference type="Pfam" id="PF17676"/>
    </source>
</evidence>
<dbReference type="Pfam" id="PF02016">
    <property type="entry name" value="Peptidase_S66"/>
    <property type="match status" value="1"/>
</dbReference>
<evidence type="ECO:0000313" key="9">
    <source>
        <dbReference type="Proteomes" id="UP001595826"/>
    </source>
</evidence>
<dbReference type="Pfam" id="PF17676">
    <property type="entry name" value="Peptidase_S66C"/>
    <property type="match status" value="1"/>
</dbReference>
<evidence type="ECO:0000256" key="4">
    <source>
        <dbReference type="ARBA" id="ARBA00022801"/>
    </source>
</evidence>
<dbReference type="InterPro" id="IPR027478">
    <property type="entry name" value="LdcA_N"/>
</dbReference>
<gene>
    <name evidence="8" type="ORF">ACFOWD_02905</name>
</gene>
<feature type="domain" description="LD-carboxypeptidase C-terminal" evidence="7">
    <location>
        <begin position="201"/>
        <end position="316"/>
    </location>
</feature>
<dbReference type="RefSeq" id="WP_377407966.1">
    <property type="nucleotide sequence ID" value="NZ_JBHSCY010000001.1"/>
</dbReference>
<dbReference type="PIRSF" id="PIRSF028757">
    <property type="entry name" value="LD-carboxypeptidase"/>
    <property type="match status" value="1"/>
</dbReference>
<dbReference type="PANTHER" id="PTHR30237:SF2">
    <property type="entry name" value="MUREIN TETRAPEPTIDE CARBOXYPEPTIDASE"/>
    <property type="match status" value="1"/>
</dbReference>
<dbReference type="PANTHER" id="PTHR30237">
    <property type="entry name" value="MURAMOYLTETRAPEPTIDE CARBOXYPEPTIDASE"/>
    <property type="match status" value="1"/>
</dbReference>
<keyword evidence="3" id="KW-0645">Protease</keyword>
<dbReference type="InterPro" id="IPR040921">
    <property type="entry name" value="Peptidase_S66C"/>
</dbReference>
<dbReference type="SUPFAM" id="SSF141986">
    <property type="entry name" value="LD-carboxypeptidase A C-terminal domain-like"/>
    <property type="match status" value="1"/>
</dbReference>
<dbReference type="Proteomes" id="UP001595826">
    <property type="component" value="Unassembled WGS sequence"/>
</dbReference>
<accession>A0ABV8R9E1</accession>
<evidence type="ECO:0000256" key="1">
    <source>
        <dbReference type="ARBA" id="ARBA00010233"/>
    </source>
</evidence>
<keyword evidence="5" id="KW-0720">Serine protease</keyword>
<keyword evidence="2" id="KW-0121">Carboxypeptidase</keyword>
<keyword evidence="4" id="KW-0378">Hydrolase</keyword>
<name>A0ABV8R9E1_9FLAO</name>
<dbReference type="EMBL" id="JBHSCY010000001">
    <property type="protein sequence ID" value="MFC4267844.1"/>
    <property type="molecule type" value="Genomic_DNA"/>
</dbReference>
<sequence>MKYKIVTFLFLMILVSIKAQEKLKSPAYLKAGDTIAILAPAGILKPSRKAVVLQAKQLAESWGLYVVLGKNMFHQNNHFAGTDNERAADFQEALDNKNIKAIWAARGGYGSVRILDKLDFTKFTQNPKWIIGYSDITAFHNHIHNLGIETLHAMMATSLEEKPSAIIETISTFKKALFGENLSYKIPLSKYNRTQNLDTIQGQIIGGNLAILTSMLGSKSQLNTDDKILFIEEIGEYKYAIDRMLQSLKRANYFTNVKAVVVGNMSLIKKNSTKWGSSIEQLILDAIPADIPVIFNFPAGHEADNRALIFGRKTKLIISKEHSTLSFD</sequence>
<protein>
    <submittedName>
        <fullName evidence="8">LD-carboxypeptidase</fullName>
    </submittedName>
</protein>